<keyword evidence="1" id="KW-0812">Transmembrane</keyword>
<dbReference type="Pfam" id="PF07949">
    <property type="entry name" value="YbbR"/>
    <property type="match status" value="2"/>
</dbReference>
<dbReference type="Gene3D" id="2.170.120.40">
    <property type="entry name" value="YbbR-like domain"/>
    <property type="match status" value="1"/>
</dbReference>
<dbReference type="Gene3D" id="2.170.120.30">
    <property type="match status" value="2"/>
</dbReference>
<evidence type="ECO:0000256" key="1">
    <source>
        <dbReference type="SAM" id="Phobius"/>
    </source>
</evidence>
<protein>
    <recommendedName>
        <fullName evidence="4">YbbR-like protein</fullName>
    </recommendedName>
</protein>
<comment type="caution">
    <text evidence="2">The sequence shown here is derived from an EMBL/GenBank/DDBJ whole genome shotgun (WGS) entry which is preliminary data.</text>
</comment>
<evidence type="ECO:0000313" key="2">
    <source>
        <dbReference type="EMBL" id="OXZ26863.1"/>
    </source>
</evidence>
<reference evidence="3" key="1">
    <citation type="submission" date="2017-04" db="EMBL/GenBank/DDBJ databases">
        <title>Finegoldia magna isolated from orthopedic joint implant-associated infections.</title>
        <authorList>
            <person name="Bjorklund S."/>
            <person name="Bruggemann H."/>
            <person name="Jensen A."/>
            <person name="Hellmark B."/>
            <person name="Soderquist B."/>
        </authorList>
    </citation>
    <scope>NUCLEOTIDE SEQUENCE [LARGE SCALE GENOMIC DNA]</scope>
    <source>
        <strain evidence="3">CCUG 54800</strain>
    </source>
</reference>
<keyword evidence="1" id="KW-1133">Transmembrane helix</keyword>
<dbReference type="Proteomes" id="UP000215413">
    <property type="component" value="Unassembled WGS sequence"/>
</dbReference>
<accession>A0A233V3E8</accession>
<feature type="transmembrane region" description="Helical" evidence="1">
    <location>
        <begin position="20"/>
        <end position="41"/>
    </location>
</feature>
<dbReference type="AlphaFoldDB" id="A0A233V3E8"/>
<dbReference type="RefSeq" id="WP_094206063.1">
    <property type="nucleotide sequence ID" value="NZ_NDYC01000031.1"/>
</dbReference>
<evidence type="ECO:0000313" key="3">
    <source>
        <dbReference type="Proteomes" id="UP000215413"/>
    </source>
</evidence>
<dbReference type="EMBL" id="NDYC01000031">
    <property type="protein sequence ID" value="OXZ26863.1"/>
    <property type="molecule type" value="Genomic_DNA"/>
</dbReference>
<dbReference type="PANTHER" id="PTHR37804:SF1">
    <property type="entry name" value="CDAA REGULATORY PROTEIN CDAR"/>
    <property type="match status" value="1"/>
</dbReference>
<organism evidence="2 3">
    <name type="scientific">Finegoldia magna</name>
    <name type="common">Peptostreptococcus magnus</name>
    <dbReference type="NCBI Taxonomy" id="1260"/>
    <lineage>
        <taxon>Bacteria</taxon>
        <taxon>Bacillati</taxon>
        <taxon>Bacillota</taxon>
        <taxon>Tissierellia</taxon>
        <taxon>Tissierellales</taxon>
        <taxon>Peptoniphilaceae</taxon>
        <taxon>Finegoldia</taxon>
    </lineage>
</organism>
<dbReference type="PANTHER" id="PTHR37804">
    <property type="entry name" value="CDAA REGULATORY PROTEIN CDAR"/>
    <property type="match status" value="1"/>
</dbReference>
<proteinExistence type="predicted"/>
<gene>
    <name evidence="2" type="ORF">B9N49_06800</name>
</gene>
<dbReference type="InterPro" id="IPR012505">
    <property type="entry name" value="YbbR"/>
</dbReference>
<name>A0A233V3E8_FINMA</name>
<sequence length="325" mass="36018">MKDKLKNSSYLKNIDFKGFYSNNLIIKIVCLFLAIFLWSFVMGNKNPVVTKDIPVVNVEYRGVDKLRENGRVIISPKTPTISMRVEGRRNTITKMKNSEIKAFVDVKSIKVDSETLPVEVSLPQGVNVADQSDETILVKTETVDTVKFPIRIMKVGDLAGNVEIDSIKLDPKDIKVSGAKTYLNSIDYASVKIDQSNIDKDINLDLPINLSLKDDTTSSYLTKSSESCKVIIDVLLKKDVEIKPVVTNIPDGLKVKKVTFSRTTVKIKGQDDIIKSHSNITTKAIDLKGFKEGENTVDVTLDLPQSIVLAEGSNGRITATVVLEK</sequence>
<evidence type="ECO:0008006" key="4">
    <source>
        <dbReference type="Google" id="ProtNLM"/>
    </source>
</evidence>
<keyword evidence="1" id="KW-0472">Membrane</keyword>
<dbReference type="InterPro" id="IPR053154">
    <property type="entry name" value="c-di-AMP_regulator"/>
</dbReference>